<dbReference type="OrthoDB" id="3045089at2759"/>
<feature type="compositionally biased region" description="Polar residues" evidence="1">
    <location>
        <begin position="1"/>
        <end position="11"/>
    </location>
</feature>
<dbReference type="AlphaFoldDB" id="C7ZL56"/>
<dbReference type="InterPro" id="IPR058925">
    <property type="entry name" value="zf-C2H2_AcuF"/>
</dbReference>
<feature type="region of interest" description="Disordered" evidence="1">
    <location>
        <begin position="75"/>
        <end position="114"/>
    </location>
</feature>
<feature type="compositionally biased region" description="Basic and acidic residues" evidence="1">
    <location>
        <begin position="406"/>
        <end position="425"/>
    </location>
</feature>
<keyword evidence="4" id="KW-1185">Reference proteome</keyword>
<dbReference type="Pfam" id="PF26082">
    <property type="entry name" value="zf-C2H2_AcuF"/>
    <property type="match status" value="1"/>
</dbReference>
<evidence type="ECO:0000313" key="3">
    <source>
        <dbReference type="EMBL" id="EEU35257.1"/>
    </source>
</evidence>
<dbReference type="eggNOG" id="KOG0940">
    <property type="taxonomic scope" value="Eukaryota"/>
</dbReference>
<name>C7ZL56_FUSV7</name>
<feature type="region of interest" description="Disordered" evidence="1">
    <location>
        <begin position="397"/>
        <end position="433"/>
    </location>
</feature>
<evidence type="ECO:0000259" key="2">
    <source>
        <dbReference type="PROSITE" id="PS50020"/>
    </source>
</evidence>
<dbReference type="EMBL" id="GG698943">
    <property type="protein sequence ID" value="EEU35257.1"/>
    <property type="molecule type" value="Genomic_DNA"/>
</dbReference>
<feature type="compositionally biased region" description="Basic and acidic residues" evidence="1">
    <location>
        <begin position="25"/>
        <end position="39"/>
    </location>
</feature>
<feature type="domain" description="WW" evidence="2">
    <location>
        <begin position="376"/>
        <end position="410"/>
    </location>
</feature>
<feature type="compositionally biased region" description="Low complexity" evidence="1">
    <location>
        <begin position="90"/>
        <end position="103"/>
    </location>
</feature>
<proteinExistence type="predicted"/>
<dbReference type="PROSITE" id="PS50020">
    <property type="entry name" value="WW_DOMAIN_2"/>
    <property type="match status" value="2"/>
</dbReference>
<dbReference type="VEuPathDB" id="FungiDB:NECHADRAFT_88068"/>
<dbReference type="KEGG" id="nhe:NECHADRAFT_88068"/>
<dbReference type="CDD" id="cd00201">
    <property type="entry name" value="WW"/>
    <property type="match status" value="2"/>
</dbReference>
<evidence type="ECO:0000313" key="4">
    <source>
        <dbReference type="Proteomes" id="UP000005206"/>
    </source>
</evidence>
<dbReference type="PROSITE" id="PS01159">
    <property type="entry name" value="WW_DOMAIN_1"/>
    <property type="match status" value="2"/>
</dbReference>
<dbReference type="InterPro" id="IPR013087">
    <property type="entry name" value="Znf_C2H2_type"/>
</dbReference>
<dbReference type="RefSeq" id="XP_003040970.1">
    <property type="nucleotide sequence ID" value="XM_003040924.1"/>
</dbReference>
<feature type="domain" description="WW" evidence="2">
    <location>
        <begin position="329"/>
        <end position="363"/>
    </location>
</feature>
<protein>
    <recommendedName>
        <fullName evidence="2">WW domain-containing protein</fullName>
    </recommendedName>
</protein>
<dbReference type="PANTHER" id="PTHR35391:SF7">
    <property type="entry name" value="C2H2-TYPE DOMAIN-CONTAINING PROTEIN"/>
    <property type="match status" value="1"/>
</dbReference>
<gene>
    <name evidence="3" type="ORF">NECHADRAFT_88068</name>
</gene>
<organism evidence="3 4">
    <name type="scientific">Fusarium vanettenii (strain ATCC MYA-4622 / CBS 123669 / FGSC 9596 / NRRL 45880 / 77-13-4)</name>
    <name type="common">Fusarium solani subsp. pisi</name>
    <dbReference type="NCBI Taxonomy" id="660122"/>
    <lineage>
        <taxon>Eukaryota</taxon>
        <taxon>Fungi</taxon>
        <taxon>Dikarya</taxon>
        <taxon>Ascomycota</taxon>
        <taxon>Pezizomycotina</taxon>
        <taxon>Sordariomycetes</taxon>
        <taxon>Hypocreomycetidae</taxon>
        <taxon>Hypocreales</taxon>
        <taxon>Nectriaceae</taxon>
        <taxon>Fusarium</taxon>
        <taxon>Fusarium solani species complex</taxon>
        <taxon>Fusarium vanettenii</taxon>
    </lineage>
</organism>
<accession>C7ZL56</accession>
<dbReference type="HOGENOM" id="CLU_633243_0_0_1"/>
<dbReference type="Proteomes" id="UP000005206">
    <property type="component" value="Chromosome 13"/>
</dbReference>
<dbReference type="InterPro" id="IPR001202">
    <property type="entry name" value="WW_dom"/>
</dbReference>
<dbReference type="InParanoid" id="C7ZL56"/>
<dbReference type="InterPro" id="IPR036020">
    <property type="entry name" value="WW_dom_sf"/>
</dbReference>
<dbReference type="Pfam" id="PF00397">
    <property type="entry name" value="WW"/>
    <property type="match status" value="2"/>
</dbReference>
<dbReference type="SUPFAM" id="SSF51045">
    <property type="entry name" value="WW domain"/>
    <property type="match status" value="2"/>
</dbReference>
<dbReference type="STRING" id="660122.C7ZL56"/>
<feature type="region of interest" description="Disordered" evidence="1">
    <location>
        <begin position="1"/>
        <end position="39"/>
    </location>
</feature>
<sequence>MASPISDLSGSSDHDKKQVPSPDSFEPRENSPDITHVKDKFPKVKDEVWLAQRLGNAITKRRMIIRYRQAKNAQPATAKDLVSDDMTEQASTSSPATSFISSSDEATSQDIPDLDHLTFNGKKLEFGEPIECPYCRTTQVLSTQAEWRQAKHVLADLQAYVCTFKDCTSGLFTTQKEWLTHEMTEHVQQWICSRCHDAEKPTFETMSKIKEHIEATHTAEENPTEILKASQVPLKPLGTSSCLLCDEWEPPTKESQNVKEFYQHLGKHQKVLALEALPMSLDGLSCDDGRLLHCSPCGHVWTPSERGESCPACHDGKGKRLPRQVKMSTPFPPRWEVKIAPGRNRVYFVDHNEGQTTWIDPRSTEARLVSNTLKIGPLPAGWELRLEEKSGRIYFVDHNSSTTTWDDPREKADDEKSKPLPEERKRRALSSRL</sequence>
<dbReference type="SMART" id="SM00355">
    <property type="entry name" value="ZnF_C2H2"/>
    <property type="match status" value="3"/>
</dbReference>
<reference evidence="3 4" key="1">
    <citation type="journal article" date="2009" name="PLoS Genet.">
        <title>The genome of Nectria haematococca: contribution of supernumerary chromosomes to gene expansion.</title>
        <authorList>
            <person name="Coleman J.J."/>
            <person name="Rounsley S.D."/>
            <person name="Rodriguez-Carres M."/>
            <person name="Kuo A."/>
            <person name="Wasmann C.C."/>
            <person name="Grimwood J."/>
            <person name="Schmutz J."/>
            <person name="Taga M."/>
            <person name="White G.J."/>
            <person name="Zhou S."/>
            <person name="Schwartz D.C."/>
            <person name="Freitag M."/>
            <person name="Ma L.J."/>
            <person name="Danchin E.G."/>
            <person name="Henrissat B."/>
            <person name="Coutinho P.M."/>
            <person name="Nelson D.R."/>
            <person name="Straney D."/>
            <person name="Napoli C.A."/>
            <person name="Barker B.M."/>
            <person name="Gribskov M."/>
            <person name="Rep M."/>
            <person name="Kroken S."/>
            <person name="Molnar I."/>
            <person name="Rensing C."/>
            <person name="Kennell J.C."/>
            <person name="Zamora J."/>
            <person name="Farman M.L."/>
            <person name="Selker E.U."/>
            <person name="Salamov A."/>
            <person name="Shapiro H."/>
            <person name="Pangilinan J."/>
            <person name="Lindquist E."/>
            <person name="Lamers C."/>
            <person name="Grigoriev I.V."/>
            <person name="Geiser D.M."/>
            <person name="Covert S.F."/>
            <person name="Temporini E."/>
            <person name="Vanetten H.D."/>
        </authorList>
    </citation>
    <scope>NUCLEOTIDE SEQUENCE [LARGE SCALE GENOMIC DNA]</scope>
    <source>
        <strain evidence="4">ATCC MYA-4622 / CBS 123669 / FGSC 9596 / NRRL 45880 / 77-13-4</strain>
    </source>
</reference>
<evidence type="ECO:0000256" key="1">
    <source>
        <dbReference type="SAM" id="MobiDB-lite"/>
    </source>
</evidence>
<dbReference type="SMART" id="SM00456">
    <property type="entry name" value="WW"/>
    <property type="match status" value="2"/>
</dbReference>
<dbReference type="Gene3D" id="2.20.70.10">
    <property type="match status" value="2"/>
</dbReference>
<dbReference type="GeneID" id="9675375"/>
<dbReference type="PANTHER" id="PTHR35391">
    <property type="entry name" value="C2H2-TYPE DOMAIN-CONTAINING PROTEIN-RELATED"/>
    <property type="match status" value="1"/>
</dbReference>